<evidence type="ECO:0000313" key="3">
    <source>
        <dbReference type="Proteomes" id="UP001375382"/>
    </source>
</evidence>
<evidence type="ECO:0000313" key="2">
    <source>
        <dbReference type="EMBL" id="MEH8016151.1"/>
    </source>
</evidence>
<dbReference type="EMBL" id="JALAAR010000002">
    <property type="protein sequence ID" value="MEH8016151.1"/>
    <property type="molecule type" value="Genomic_DNA"/>
</dbReference>
<gene>
    <name evidence="2" type="ORF">MN202_02795</name>
</gene>
<keyword evidence="1" id="KW-1133">Transmembrane helix</keyword>
<organism evidence="2 3">
    <name type="scientific">Rheinheimera muenzenbergensis</name>
    <dbReference type="NCBI Taxonomy" id="1193628"/>
    <lineage>
        <taxon>Bacteria</taxon>
        <taxon>Pseudomonadati</taxon>
        <taxon>Pseudomonadota</taxon>
        <taxon>Gammaproteobacteria</taxon>
        <taxon>Chromatiales</taxon>
        <taxon>Chromatiaceae</taxon>
        <taxon>Rheinheimera</taxon>
    </lineage>
</organism>
<keyword evidence="1" id="KW-0472">Membrane</keyword>
<dbReference type="RefSeq" id="WP_335734569.1">
    <property type="nucleotide sequence ID" value="NZ_JALAAR010000002.1"/>
</dbReference>
<reference evidence="2 3" key="1">
    <citation type="journal article" date="2023" name="Ecotoxicol. Environ. Saf.">
        <title>Mercury remediation potential of mercury-resistant strain Rheinheimera metallidurans sp. nov. isolated from a municipal waste dumping site.</title>
        <authorList>
            <person name="Yadav V."/>
            <person name="Manjhi A."/>
            <person name="Vadakedath N."/>
        </authorList>
    </citation>
    <scope>NUCLEOTIDE SEQUENCE [LARGE SCALE GENOMIC DNA]</scope>
    <source>
        <strain evidence="2 3">E-49</strain>
    </source>
</reference>
<name>A0ABU8C2M6_9GAMM</name>
<sequence length="83" mass="9600">MLIDKLLLSRRLRVQQLAEQGARLQHNLQFQQQLLQQRALVFISSAPGLMLSCSAGVMFSLRHNTVVKTVRRAVGLRWLRWAF</sequence>
<dbReference type="Proteomes" id="UP001375382">
    <property type="component" value="Unassembled WGS sequence"/>
</dbReference>
<comment type="caution">
    <text evidence="2">The sequence shown here is derived from an EMBL/GenBank/DDBJ whole genome shotgun (WGS) entry which is preliminary data.</text>
</comment>
<evidence type="ECO:0000256" key="1">
    <source>
        <dbReference type="SAM" id="Phobius"/>
    </source>
</evidence>
<feature type="transmembrane region" description="Helical" evidence="1">
    <location>
        <begin position="39"/>
        <end position="61"/>
    </location>
</feature>
<keyword evidence="1" id="KW-0812">Transmembrane</keyword>
<proteinExistence type="predicted"/>
<keyword evidence="3" id="KW-1185">Reference proteome</keyword>
<accession>A0ABU8C2M6</accession>
<protein>
    <submittedName>
        <fullName evidence="2">Uncharacterized protein</fullName>
    </submittedName>
</protein>